<dbReference type="RefSeq" id="XP_037872836.2">
    <property type="nucleotide sequence ID" value="XM_038016908.2"/>
</dbReference>
<evidence type="ECO:0000313" key="2">
    <source>
        <dbReference type="EnsemblMetazoa" id="XP_021207802.1"/>
    </source>
</evidence>
<accession>A0A8R2DNG2</accession>
<name>A0A8R2DNG2_BOMMO</name>
<evidence type="ECO:0000256" key="1">
    <source>
        <dbReference type="SAM" id="Phobius"/>
    </source>
</evidence>
<dbReference type="Proteomes" id="UP000005204">
    <property type="component" value="Unassembled WGS sequence"/>
</dbReference>
<proteinExistence type="predicted"/>
<dbReference type="AlphaFoldDB" id="A0A8R2DNG2"/>
<reference evidence="2" key="2">
    <citation type="submission" date="2022-06" db="UniProtKB">
        <authorList>
            <consortium name="EnsemblMetazoa"/>
        </authorList>
    </citation>
    <scope>IDENTIFICATION</scope>
    <source>
        <strain evidence="2">p50T (Dazao)</strain>
    </source>
</reference>
<protein>
    <submittedName>
        <fullName evidence="2">Uncharacterized protein</fullName>
    </submittedName>
</protein>
<feature type="transmembrane region" description="Helical" evidence="1">
    <location>
        <begin position="107"/>
        <end position="126"/>
    </location>
</feature>
<feature type="transmembrane region" description="Helical" evidence="1">
    <location>
        <begin position="20"/>
        <end position="42"/>
    </location>
</feature>
<keyword evidence="1" id="KW-0472">Membrane</keyword>
<sequence length="135" mass="15486">MSDMIINDSVPVDKKWSELIRYNIFIMKLVEFVVAMLLNIVPHIVEPVDVLACLVSGPTLMLSALIMVLYIVDQVQYEAELYYAIIEITLTALALINLFIVGKLRGAIYGLFYIDLIIAFGMDIYYMHKERGWTF</sequence>
<feature type="transmembrane region" description="Helical" evidence="1">
    <location>
        <begin position="81"/>
        <end position="101"/>
    </location>
</feature>
<dbReference type="CTD" id="34260"/>
<organism evidence="2 3">
    <name type="scientific">Bombyx mori</name>
    <name type="common">Silk moth</name>
    <dbReference type="NCBI Taxonomy" id="7091"/>
    <lineage>
        <taxon>Eukaryota</taxon>
        <taxon>Metazoa</taxon>
        <taxon>Ecdysozoa</taxon>
        <taxon>Arthropoda</taxon>
        <taxon>Hexapoda</taxon>
        <taxon>Insecta</taxon>
        <taxon>Pterygota</taxon>
        <taxon>Neoptera</taxon>
        <taxon>Endopterygota</taxon>
        <taxon>Lepidoptera</taxon>
        <taxon>Glossata</taxon>
        <taxon>Ditrysia</taxon>
        <taxon>Bombycoidea</taxon>
        <taxon>Bombycidae</taxon>
        <taxon>Bombycinae</taxon>
        <taxon>Bombyx</taxon>
    </lineage>
</organism>
<reference evidence="3" key="1">
    <citation type="journal article" date="2008" name="Insect Biochem. Mol. Biol.">
        <title>The genome of a lepidopteran model insect, the silkworm Bombyx mori.</title>
        <authorList>
            <consortium name="International Silkworm Genome Consortium"/>
        </authorList>
    </citation>
    <scope>NUCLEOTIDE SEQUENCE [LARGE SCALE GENOMIC DNA]</scope>
    <source>
        <strain evidence="3">p50T</strain>
    </source>
</reference>
<keyword evidence="1" id="KW-0812">Transmembrane</keyword>
<keyword evidence="1" id="KW-1133">Transmembrane helix</keyword>
<keyword evidence="3" id="KW-1185">Reference proteome</keyword>
<feature type="transmembrane region" description="Helical" evidence="1">
    <location>
        <begin position="48"/>
        <end position="72"/>
    </location>
</feature>
<evidence type="ECO:0000313" key="3">
    <source>
        <dbReference type="Proteomes" id="UP000005204"/>
    </source>
</evidence>
<dbReference type="GeneID" id="101736861"/>
<dbReference type="EnsemblMetazoa" id="XM_021352127.2">
    <property type="protein sequence ID" value="XP_021207802.1"/>
    <property type="gene ID" value="LOC101736861"/>
</dbReference>